<feature type="domain" description="FAD-binding PCMH-type" evidence="3">
    <location>
        <begin position="13"/>
        <end position="183"/>
    </location>
</feature>
<evidence type="ECO:0000256" key="2">
    <source>
        <dbReference type="ARBA" id="ARBA00023002"/>
    </source>
</evidence>
<gene>
    <name evidence="4" type="ORF">GJU41_15380</name>
</gene>
<evidence type="ECO:0000313" key="4">
    <source>
        <dbReference type="EMBL" id="MRX55344.1"/>
    </source>
</evidence>
<keyword evidence="1" id="KW-0285">Flavoprotein</keyword>
<dbReference type="InterPro" id="IPR016166">
    <property type="entry name" value="FAD-bd_PCMH"/>
</dbReference>
<dbReference type="PANTHER" id="PTHR43762:SF1">
    <property type="entry name" value="D-ARABINONO-1,4-LACTONE OXIDASE"/>
    <property type="match status" value="1"/>
</dbReference>
<sequence length="451" mass="50987">MFRKEKIGGWGNYPIEECFVYRPENLSDLRELVEWQDDSCRIPRGNGRSYGDTALNGGHSLLLLTKFNRFLSFDSEKGILECEGGTMLEEIIEFFLPRGYFLPVTPGTKFVTLGGAIANDVHGKNHHRGGCLSEHILDFKLLTASGEILTCSRVQNKDLFWATAGGIGLTGIILSARIRLIQIESAMIDVDYLIAKNLEEAFELFRQHDHKYDYSVAWIDCLAAGETLGRSILMLGNHSPRTKINSHSLETKSAFKWNVPASMPPSLLNPLTIKGFNQFYYSSFKDGSHKTIDYNSYFYPLDSILNWNRLYGKKGFVQYQAVFPEETSMAGLTEMLKKLSESQKASFLAVLKSFGTQNEGLLSFPFKGHTLALDFPVKDGTIFPFLKELDELVLRYNGRIYLAKDSVLDPRTFEAMYPDLDKFKKIKKEIDPKGIFSSSMSRRLAITGDCQ</sequence>
<dbReference type="GO" id="GO:0071949">
    <property type="term" value="F:FAD binding"/>
    <property type="evidence" value="ECO:0007669"/>
    <property type="project" value="InterPro"/>
</dbReference>
<proteinExistence type="predicted"/>
<dbReference type="InterPro" id="IPR036318">
    <property type="entry name" value="FAD-bd_PCMH-like_sf"/>
</dbReference>
<dbReference type="PROSITE" id="PS51387">
    <property type="entry name" value="FAD_PCMH"/>
    <property type="match status" value="1"/>
</dbReference>
<accession>A0A6I2MDD3</accession>
<organism evidence="4 5">
    <name type="scientific">Metabacillus idriensis</name>
    <dbReference type="NCBI Taxonomy" id="324768"/>
    <lineage>
        <taxon>Bacteria</taxon>
        <taxon>Bacillati</taxon>
        <taxon>Bacillota</taxon>
        <taxon>Bacilli</taxon>
        <taxon>Bacillales</taxon>
        <taxon>Bacillaceae</taxon>
        <taxon>Metabacillus</taxon>
    </lineage>
</organism>
<dbReference type="AlphaFoldDB" id="A0A6I2MDD3"/>
<dbReference type="PANTHER" id="PTHR43762">
    <property type="entry name" value="L-GULONOLACTONE OXIDASE"/>
    <property type="match status" value="1"/>
</dbReference>
<protein>
    <submittedName>
        <fullName evidence="4">FAD-binding protein</fullName>
    </submittedName>
</protein>
<dbReference type="GO" id="GO:0003885">
    <property type="term" value="F:D-arabinono-1,4-lactone oxidase activity"/>
    <property type="evidence" value="ECO:0007669"/>
    <property type="project" value="InterPro"/>
</dbReference>
<dbReference type="Proteomes" id="UP000441585">
    <property type="component" value="Unassembled WGS sequence"/>
</dbReference>
<dbReference type="GO" id="GO:0016020">
    <property type="term" value="C:membrane"/>
    <property type="evidence" value="ECO:0007669"/>
    <property type="project" value="InterPro"/>
</dbReference>
<reference evidence="4 5" key="1">
    <citation type="submission" date="2019-11" db="EMBL/GenBank/DDBJ databases">
        <title>Bacillus idriensis genome.</title>
        <authorList>
            <person name="Konopka E.N."/>
            <person name="Newman J.D."/>
        </authorList>
    </citation>
    <scope>NUCLEOTIDE SEQUENCE [LARGE SCALE GENOMIC DNA]</scope>
    <source>
        <strain evidence="4 5">DSM 19097</strain>
    </source>
</reference>
<dbReference type="SUPFAM" id="SSF56176">
    <property type="entry name" value="FAD-binding/transporter-associated domain-like"/>
    <property type="match status" value="1"/>
</dbReference>
<dbReference type="Pfam" id="PF01565">
    <property type="entry name" value="FAD_binding_4"/>
    <property type="match status" value="1"/>
</dbReference>
<evidence type="ECO:0000313" key="5">
    <source>
        <dbReference type="Proteomes" id="UP000441585"/>
    </source>
</evidence>
<keyword evidence="2" id="KW-0560">Oxidoreductase</keyword>
<name>A0A6I2MDD3_9BACI</name>
<dbReference type="EMBL" id="WKKF01000004">
    <property type="protein sequence ID" value="MRX55344.1"/>
    <property type="molecule type" value="Genomic_DNA"/>
</dbReference>
<dbReference type="InterPro" id="IPR007173">
    <property type="entry name" value="ALO_C"/>
</dbReference>
<dbReference type="InterPro" id="IPR010031">
    <property type="entry name" value="FAD_lactone_oxidase-like"/>
</dbReference>
<evidence type="ECO:0000259" key="3">
    <source>
        <dbReference type="PROSITE" id="PS51387"/>
    </source>
</evidence>
<dbReference type="InterPro" id="IPR016169">
    <property type="entry name" value="FAD-bd_PCMH_sub2"/>
</dbReference>
<dbReference type="Gene3D" id="3.30.465.10">
    <property type="match status" value="1"/>
</dbReference>
<dbReference type="Pfam" id="PF04030">
    <property type="entry name" value="ALO"/>
    <property type="match status" value="1"/>
</dbReference>
<comment type="caution">
    <text evidence="4">The sequence shown here is derived from an EMBL/GenBank/DDBJ whole genome shotgun (WGS) entry which is preliminary data.</text>
</comment>
<keyword evidence="5" id="KW-1185">Reference proteome</keyword>
<evidence type="ECO:0000256" key="1">
    <source>
        <dbReference type="ARBA" id="ARBA00022630"/>
    </source>
</evidence>
<dbReference type="InterPro" id="IPR006094">
    <property type="entry name" value="Oxid_FAD_bind_N"/>
</dbReference>